<comment type="similarity">
    <text evidence="3">Belongs to the metallo-dependent hydrolases superfamily. Uronate isomerase family.</text>
</comment>
<sequence>MSTATADHQTASAGRRNGATTGRRLAPHPDRLLPPDPGVRAIARSIYSSVAGAPIYSPHGHVDAALIADNRPFGNPAELLITPDHYVTRLIHAHGIGLDQLGVKNPDADPREIWRLFCSHWDVFAGTVVRYWFESELSEVFGITDVPSAETADQIYDQLTEQLAKPEFHPRELFDRFNIAVLATTDDPSADLAAHKTLAADPDFHGAVVPTFRADRYMSPDVTGWKGYLDELGQAADIDTGSYAGLIDALKARRAYFKECGATASDSGMPDAYAEPLPDAECERIHQAGIAGTVTAEDAAAYRRNMLYQLAAMAAEDGLVMQLHADVVRNYDDASFQRFGPDTGHDLPGPSTFTRGLRRLLNDFGRSETFRLVLFTTDETAFSREIAPLAGFYPSVYVGAPWWFIDTPGAIARFRAAAIDSAGFSKTSGFIDDTRAYCSIPARHDMSRRVDAGFLAELVATHQLAEDEAHDIAAGLVGRIPVNTFRLDRYAR</sequence>
<dbReference type="EMBL" id="LT629772">
    <property type="protein sequence ID" value="SDT01804.1"/>
    <property type="molecule type" value="Genomic_DNA"/>
</dbReference>
<gene>
    <name evidence="8" type="ORF">SAMN04489812_3848</name>
</gene>
<name>A0A1H1WXJ8_9ACTN</name>
<accession>A0A1H1WXJ8</accession>
<evidence type="ECO:0000313" key="9">
    <source>
        <dbReference type="Proteomes" id="UP000199103"/>
    </source>
</evidence>
<dbReference type="GO" id="GO:0042840">
    <property type="term" value="P:D-glucuronate catabolic process"/>
    <property type="evidence" value="ECO:0007669"/>
    <property type="project" value="TreeGrafter"/>
</dbReference>
<dbReference type="Proteomes" id="UP000199103">
    <property type="component" value="Chromosome I"/>
</dbReference>
<dbReference type="STRING" id="630515.SAMN04489812_3848"/>
<dbReference type="UniPathway" id="UPA00246"/>
<protein>
    <recommendedName>
        <fullName evidence="5">Uronate isomerase</fullName>
        <ecNumber evidence="4">5.3.1.12</ecNumber>
    </recommendedName>
</protein>
<evidence type="ECO:0000256" key="3">
    <source>
        <dbReference type="ARBA" id="ARBA00008397"/>
    </source>
</evidence>
<dbReference type="PANTHER" id="PTHR30068:SF4">
    <property type="entry name" value="URONATE ISOMERASE"/>
    <property type="match status" value="1"/>
</dbReference>
<dbReference type="PANTHER" id="PTHR30068">
    <property type="entry name" value="URONATE ISOMERASE"/>
    <property type="match status" value="1"/>
</dbReference>
<dbReference type="Gene3D" id="1.10.2020.10">
    <property type="entry name" value="uronate isomerase, domain 2, chain A"/>
    <property type="match status" value="1"/>
</dbReference>
<evidence type="ECO:0000256" key="5">
    <source>
        <dbReference type="ARBA" id="ARBA00020555"/>
    </source>
</evidence>
<dbReference type="SUPFAM" id="SSF51556">
    <property type="entry name" value="Metallo-dependent hydrolases"/>
    <property type="match status" value="1"/>
</dbReference>
<evidence type="ECO:0000256" key="7">
    <source>
        <dbReference type="SAM" id="MobiDB-lite"/>
    </source>
</evidence>
<comment type="catalytic activity">
    <reaction evidence="1">
        <text>D-glucuronate = D-fructuronate</text>
        <dbReference type="Rhea" id="RHEA:13049"/>
        <dbReference type="ChEBI" id="CHEBI:58720"/>
        <dbReference type="ChEBI" id="CHEBI:59863"/>
        <dbReference type="EC" id="5.3.1.12"/>
    </reaction>
</comment>
<evidence type="ECO:0000256" key="4">
    <source>
        <dbReference type="ARBA" id="ARBA00012546"/>
    </source>
</evidence>
<evidence type="ECO:0000256" key="1">
    <source>
        <dbReference type="ARBA" id="ARBA00001165"/>
    </source>
</evidence>
<evidence type="ECO:0000313" key="8">
    <source>
        <dbReference type="EMBL" id="SDT01804.1"/>
    </source>
</evidence>
<dbReference type="Gene3D" id="3.20.20.140">
    <property type="entry name" value="Metal-dependent hydrolases"/>
    <property type="match status" value="1"/>
</dbReference>
<dbReference type="GO" id="GO:0008880">
    <property type="term" value="F:glucuronate isomerase activity"/>
    <property type="evidence" value="ECO:0007669"/>
    <property type="project" value="UniProtKB-EC"/>
</dbReference>
<comment type="pathway">
    <text evidence="2">Carbohydrate metabolism; pentose and glucuronate interconversion.</text>
</comment>
<feature type="compositionally biased region" description="Low complexity" evidence="7">
    <location>
        <begin position="10"/>
        <end position="24"/>
    </location>
</feature>
<dbReference type="NCBIfam" id="NF002794">
    <property type="entry name" value="PRK02925.1"/>
    <property type="match status" value="1"/>
</dbReference>
<feature type="region of interest" description="Disordered" evidence="7">
    <location>
        <begin position="1"/>
        <end position="35"/>
    </location>
</feature>
<dbReference type="RefSeq" id="WP_407939604.1">
    <property type="nucleotide sequence ID" value="NZ_LT629772.1"/>
</dbReference>
<keyword evidence="6 8" id="KW-0413">Isomerase</keyword>
<evidence type="ECO:0000256" key="6">
    <source>
        <dbReference type="ARBA" id="ARBA00023235"/>
    </source>
</evidence>
<dbReference type="InterPro" id="IPR003766">
    <property type="entry name" value="Uronate_isomerase"/>
</dbReference>
<dbReference type="GO" id="GO:0019698">
    <property type="term" value="P:D-galacturonate catabolic process"/>
    <property type="evidence" value="ECO:0007669"/>
    <property type="project" value="TreeGrafter"/>
</dbReference>
<keyword evidence="9" id="KW-1185">Reference proteome</keyword>
<dbReference type="AlphaFoldDB" id="A0A1H1WXJ8"/>
<evidence type="ECO:0000256" key="2">
    <source>
        <dbReference type="ARBA" id="ARBA00004892"/>
    </source>
</evidence>
<proteinExistence type="inferred from homology"/>
<dbReference type="Pfam" id="PF02614">
    <property type="entry name" value="UxaC"/>
    <property type="match status" value="1"/>
</dbReference>
<dbReference type="EC" id="5.3.1.12" evidence="4"/>
<reference evidence="8 9" key="1">
    <citation type="submission" date="2016-10" db="EMBL/GenBank/DDBJ databases">
        <authorList>
            <person name="de Groot N.N."/>
        </authorList>
    </citation>
    <scope>NUCLEOTIDE SEQUENCE [LARGE SCALE GENOMIC DNA]</scope>
    <source>
        <strain evidence="8 9">DSM 21800</strain>
    </source>
</reference>
<dbReference type="InterPro" id="IPR032466">
    <property type="entry name" value="Metal_Hydrolase"/>
</dbReference>
<organism evidence="8 9">
    <name type="scientific">Microlunatus soli</name>
    <dbReference type="NCBI Taxonomy" id="630515"/>
    <lineage>
        <taxon>Bacteria</taxon>
        <taxon>Bacillati</taxon>
        <taxon>Actinomycetota</taxon>
        <taxon>Actinomycetes</taxon>
        <taxon>Propionibacteriales</taxon>
        <taxon>Propionibacteriaceae</taxon>
        <taxon>Microlunatus</taxon>
    </lineage>
</organism>